<keyword evidence="8 11" id="KW-0378">Hydrolase</keyword>
<dbReference type="InterPro" id="IPR004466">
    <property type="entry name" value="RNase_M5"/>
</dbReference>
<dbReference type="HAMAP" id="MF_01469">
    <property type="entry name" value="RNase_M5"/>
    <property type="match status" value="1"/>
</dbReference>
<protein>
    <recommendedName>
        <fullName evidence="11 12">Ribonuclease M5</fullName>
        <ecNumber evidence="11 12">3.1.26.8</ecNumber>
    </recommendedName>
    <alternativeName>
        <fullName evidence="11">RNase M5</fullName>
    </alternativeName>
    <alternativeName>
        <fullName evidence="11">Ribosomal RNA terminal maturase M5</fullName>
    </alternativeName>
</protein>
<dbReference type="AlphaFoldDB" id="A0A0M1VX51"/>
<evidence type="ECO:0000256" key="5">
    <source>
        <dbReference type="ARBA" id="ARBA00022723"/>
    </source>
</evidence>
<evidence type="ECO:0000256" key="9">
    <source>
        <dbReference type="ARBA" id="ARBA00022842"/>
    </source>
</evidence>
<dbReference type="RefSeq" id="WP_008803597.1">
    <property type="nucleotide sequence ID" value="NZ_KQ235736.1"/>
</dbReference>
<keyword evidence="7 11" id="KW-0255">Endonuclease</keyword>
<dbReference type="SMART" id="SM00493">
    <property type="entry name" value="TOPRIM"/>
    <property type="match status" value="1"/>
</dbReference>
<dbReference type="HOGENOM" id="CLU_109405_0_0_0"/>
<evidence type="ECO:0000256" key="11">
    <source>
        <dbReference type="HAMAP-Rule" id="MF_01469"/>
    </source>
</evidence>
<dbReference type="FunFam" id="3.40.1360.10:FF:000006">
    <property type="entry name" value="Ribonuclease M5"/>
    <property type="match status" value="1"/>
</dbReference>
<comment type="subcellular location">
    <subcellularLocation>
        <location evidence="11">Cytoplasm</location>
    </subcellularLocation>
</comment>
<dbReference type="GO" id="GO:0046872">
    <property type="term" value="F:metal ion binding"/>
    <property type="evidence" value="ECO:0007669"/>
    <property type="project" value="UniProtKB-KW"/>
</dbReference>
<comment type="caution">
    <text evidence="14">The sequence shown here is derived from an EMBL/GenBank/DDBJ whole genome shotgun (WGS) entry which is preliminary data.</text>
</comment>
<evidence type="ECO:0000313" key="15">
    <source>
        <dbReference type="Proteomes" id="UP000004925"/>
    </source>
</evidence>
<dbReference type="EMBL" id="ACDE02000015">
    <property type="protein sequence ID" value="EEO41232.1"/>
    <property type="molecule type" value="Genomic_DNA"/>
</dbReference>
<sequence>MKKKIKEVIVVEGKDDISAVKNAVDAEVFQVNGHAVRKNKSIEILKLAYENKGLIILTDPDYAGEEIRKYLCKHFPNAKNAYISRVSGTKDGDIGVENASPEDIITALEKARFSLDNSENIFNLDLMIDYNLIGKDNSADLRALLGAELGIGYSNGKQFMAKLNRYGISLEEFKKAYEKINKR</sequence>
<feature type="domain" description="Toprim" evidence="13">
    <location>
        <begin position="6"/>
        <end position="90"/>
    </location>
</feature>
<comment type="similarity">
    <text evidence="11">Belongs to the ribonuclease M5 family.</text>
</comment>
<dbReference type="SUPFAM" id="SSF110455">
    <property type="entry name" value="Toprim domain"/>
    <property type="match status" value="1"/>
</dbReference>
<dbReference type="PANTHER" id="PTHR39156">
    <property type="entry name" value="RIBONUCLEASE M5"/>
    <property type="match status" value="1"/>
</dbReference>
<dbReference type="eggNOG" id="COG1658">
    <property type="taxonomic scope" value="Bacteria"/>
</dbReference>
<keyword evidence="3 11" id="KW-0698">rRNA processing</keyword>
<evidence type="ECO:0000256" key="10">
    <source>
        <dbReference type="ARBA" id="ARBA00022884"/>
    </source>
</evidence>
<evidence type="ECO:0000313" key="14">
    <source>
        <dbReference type="EMBL" id="EEO41232.1"/>
    </source>
</evidence>
<proteinExistence type="inferred from homology"/>
<keyword evidence="4 11" id="KW-0540">Nuclease</keyword>
<evidence type="ECO:0000256" key="4">
    <source>
        <dbReference type="ARBA" id="ARBA00022722"/>
    </source>
</evidence>
<dbReference type="GO" id="GO:0043822">
    <property type="term" value="F:ribonuclease M5 activity"/>
    <property type="evidence" value="ECO:0007669"/>
    <property type="project" value="UniProtKB-UniRule"/>
</dbReference>
<dbReference type="GO" id="GO:0006364">
    <property type="term" value="P:rRNA processing"/>
    <property type="evidence" value="ECO:0007669"/>
    <property type="project" value="UniProtKB-UniRule"/>
</dbReference>
<evidence type="ECO:0000256" key="1">
    <source>
        <dbReference type="ARBA" id="ARBA00022490"/>
    </source>
</evidence>
<comment type="catalytic activity">
    <reaction evidence="11">
        <text>Endonucleolytic cleavage of RNA, removing 21 and 42 nucleotides, respectively, from the 5'- and 3'-termini of a 5S-rRNA precursor.</text>
        <dbReference type="EC" id="3.1.26.8"/>
    </reaction>
</comment>
<evidence type="ECO:0000256" key="6">
    <source>
        <dbReference type="ARBA" id="ARBA00022730"/>
    </source>
</evidence>
<evidence type="ECO:0000259" key="13">
    <source>
        <dbReference type="PROSITE" id="PS50880"/>
    </source>
</evidence>
<dbReference type="NCBIfam" id="TIGR00334">
    <property type="entry name" value="5S_RNA_mat_M5"/>
    <property type="match status" value="1"/>
</dbReference>
<dbReference type="Proteomes" id="UP000004925">
    <property type="component" value="Unassembled WGS sequence"/>
</dbReference>
<evidence type="ECO:0000256" key="7">
    <source>
        <dbReference type="ARBA" id="ARBA00022759"/>
    </source>
</evidence>
<dbReference type="Pfam" id="PF13331">
    <property type="entry name" value="DUF4093"/>
    <property type="match status" value="1"/>
</dbReference>
<keyword evidence="2 11" id="KW-0690">Ribosome biogenesis</keyword>
<evidence type="ECO:0000256" key="12">
    <source>
        <dbReference type="NCBIfam" id="TIGR00334"/>
    </source>
</evidence>
<dbReference type="InterPro" id="IPR025156">
    <property type="entry name" value="RNase_M5_C"/>
</dbReference>
<accession>A0A0M1VX51</accession>
<dbReference type="InterPro" id="IPR006171">
    <property type="entry name" value="TOPRIM_dom"/>
</dbReference>
<keyword evidence="9" id="KW-0460">Magnesium</keyword>
<name>A0A0M1VX51_FUSVC</name>
<keyword evidence="6 11" id="KW-0699">rRNA-binding</keyword>
<dbReference type="PROSITE" id="PS50880">
    <property type="entry name" value="TOPRIM"/>
    <property type="match status" value="1"/>
</dbReference>
<dbReference type="Gene3D" id="3.40.1360.10">
    <property type="match status" value="1"/>
</dbReference>
<comment type="function">
    <text evidence="11">Required for correct processing of both the 5' and 3' ends of 5S rRNA precursor. Cleaves both sides of a double-stranded region yielding mature 5S rRNA in one step.</text>
</comment>
<dbReference type="GO" id="GO:0005737">
    <property type="term" value="C:cytoplasm"/>
    <property type="evidence" value="ECO:0007669"/>
    <property type="project" value="UniProtKB-SubCell"/>
</dbReference>
<evidence type="ECO:0000256" key="2">
    <source>
        <dbReference type="ARBA" id="ARBA00022517"/>
    </source>
</evidence>
<dbReference type="CDD" id="cd01027">
    <property type="entry name" value="TOPRIM_RNase_M5_like"/>
    <property type="match status" value="1"/>
</dbReference>
<evidence type="ECO:0000256" key="8">
    <source>
        <dbReference type="ARBA" id="ARBA00022801"/>
    </source>
</evidence>
<dbReference type="Pfam" id="PF01751">
    <property type="entry name" value="Toprim"/>
    <property type="match status" value="1"/>
</dbReference>
<keyword evidence="5" id="KW-0479">Metal-binding</keyword>
<organism evidence="14 15">
    <name type="scientific">Fusobacterium vincentii 4_1_13</name>
    <dbReference type="NCBI Taxonomy" id="469606"/>
    <lineage>
        <taxon>Bacteria</taxon>
        <taxon>Fusobacteriati</taxon>
        <taxon>Fusobacteriota</taxon>
        <taxon>Fusobacteriia</taxon>
        <taxon>Fusobacteriales</taxon>
        <taxon>Fusobacteriaceae</taxon>
        <taxon>Fusobacterium</taxon>
    </lineage>
</organism>
<reference evidence="14 15" key="1">
    <citation type="submission" date="2011-10" db="EMBL/GenBank/DDBJ databases">
        <title>The Genome Sequence of Fusobacterium sp. 4_1_13.</title>
        <authorList>
            <consortium name="The Broad Institute Genome Sequencing Platform"/>
            <person name="Earl A."/>
            <person name="Ward D."/>
            <person name="Feldgarden M."/>
            <person name="Gevers D."/>
            <person name="Strauss J."/>
            <person name="Ambrose C."/>
            <person name="Allen-Vercoe E."/>
            <person name="Young S.K."/>
            <person name="Zeng Q."/>
            <person name="Gargeya S."/>
            <person name="Fitzgerald M."/>
            <person name="Haas B."/>
            <person name="Abouelleil A."/>
            <person name="Alvarado L."/>
            <person name="Arachchi H.M."/>
            <person name="Berlin A."/>
            <person name="Brown A."/>
            <person name="Chapman S.B."/>
            <person name="Chen Z."/>
            <person name="Dunbar C."/>
            <person name="Freedman E."/>
            <person name="Gearin G."/>
            <person name="Goldberg J."/>
            <person name="Griggs A."/>
            <person name="Gujja S."/>
            <person name="Heiman D."/>
            <person name="Howarth C."/>
            <person name="Larson L."/>
            <person name="Lui A."/>
            <person name="MacDonald P.J."/>
            <person name="Montmayeur A."/>
            <person name="Murphy C."/>
            <person name="Neiman D."/>
            <person name="Pearson M."/>
            <person name="Priest M."/>
            <person name="Roberts A."/>
            <person name="Saif S."/>
            <person name="Shea T."/>
            <person name="Shenoy N."/>
            <person name="Sisk P."/>
            <person name="Stolte C."/>
            <person name="Sykes S."/>
            <person name="Wortman J."/>
            <person name="Nusbaum C."/>
            <person name="Birren B."/>
        </authorList>
    </citation>
    <scope>NUCLEOTIDE SEQUENCE [LARGE SCALE GENOMIC DNA]</scope>
    <source>
        <strain evidence="14 15">4_1_13</strain>
    </source>
</reference>
<dbReference type="GO" id="GO:0019843">
    <property type="term" value="F:rRNA binding"/>
    <property type="evidence" value="ECO:0007669"/>
    <property type="project" value="UniProtKB-KW"/>
</dbReference>
<keyword evidence="1 11" id="KW-0963">Cytoplasm</keyword>
<keyword evidence="10 11" id="KW-0694">RNA-binding</keyword>
<evidence type="ECO:0000256" key="3">
    <source>
        <dbReference type="ARBA" id="ARBA00022552"/>
    </source>
</evidence>
<dbReference type="InterPro" id="IPR034141">
    <property type="entry name" value="TOPRIM_RNase_M5-like"/>
</dbReference>
<dbReference type="PANTHER" id="PTHR39156:SF1">
    <property type="entry name" value="RIBONUCLEASE M5"/>
    <property type="match status" value="1"/>
</dbReference>
<gene>
    <name evidence="11" type="primary">rnmV</name>
    <name evidence="14" type="ORF">FSCG_01945</name>
</gene>
<dbReference type="EC" id="3.1.26.8" evidence="11 12"/>